<dbReference type="AlphaFoldDB" id="A0AA39XEH7"/>
<protein>
    <submittedName>
        <fullName evidence="1">Uncharacterized protein</fullName>
    </submittedName>
</protein>
<dbReference type="Proteomes" id="UP001175000">
    <property type="component" value="Unassembled WGS sequence"/>
</dbReference>
<accession>A0AA39XEH7</accession>
<evidence type="ECO:0000313" key="2">
    <source>
        <dbReference type="Proteomes" id="UP001175000"/>
    </source>
</evidence>
<dbReference type="EMBL" id="JAULSU010000001">
    <property type="protein sequence ID" value="KAK0632474.1"/>
    <property type="molecule type" value="Genomic_DNA"/>
</dbReference>
<evidence type="ECO:0000313" key="1">
    <source>
        <dbReference type="EMBL" id="KAK0632474.1"/>
    </source>
</evidence>
<reference evidence="1" key="1">
    <citation type="submission" date="2023-06" db="EMBL/GenBank/DDBJ databases">
        <title>Genome-scale phylogeny and comparative genomics of the fungal order Sordariales.</title>
        <authorList>
            <consortium name="Lawrence Berkeley National Laboratory"/>
            <person name="Hensen N."/>
            <person name="Bonometti L."/>
            <person name="Westerberg I."/>
            <person name="Brannstrom I.O."/>
            <person name="Guillou S."/>
            <person name="Cros-Aarteil S."/>
            <person name="Calhoun S."/>
            <person name="Haridas S."/>
            <person name="Kuo A."/>
            <person name="Mondo S."/>
            <person name="Pangilinan J."/>
            <person name="Riley R."/>
            <person name="Labutti K."/>
            <person name="Andreopoulos B."/>
            <person name="Lipzen A."/>
            <person name="Chen C."/>
            <person name="Yanf M."/>
            <person name="Daum C."/>
            <person name="Ng V."/>
            <person name="Clum A."/>
            <person name="Steindorff A."/>
            <person name="Ohm R."/>
            <person name="Martin F."/>
            <person name="Silar P."/>
            <person name="Natvig D."/>
            <person name="Lalanne C."/>
            <person name="Gautier V."/>
            <person name="Ament-Velasquez S.L."/>
            <person name="Kruys A."/>
            <person name="Hutchinson M.I."/>
            <person name="Powell A.J."/>
            <person name="Barry K."/>
            <person name="Miller A.N."/>
            <person name="Grigoriev I.V."/>
            <person name="Debuchy R."/>
            <person name="Gladieux P."/>
            <person name="Thoren M.H."/>
            <person name="Johannesson H."/>
        </authorList>
    </citation>
    <scope>NUCLEOTIDE SEQUENCE</scope>
    <source>
        <strain evidence="1">CBS 606.72</strain>
    </source>
</reference>
<gene>
    <name evidence="1" type="ORF">B0T14DRAFT_504328</name>
</gene>
<name>A0AA39XEH7_9PEZI</name>
<organism evidence="1 2">
    <name type="scientific">Immersiella caudata</name>
    <dbReference type="NCBI Taxonomy" id="314043"/>
    <lineage>
        <taxon>Eukaryota</taxon>
        <taxon>Fungi</taxon>
        <taxon>Dikarya</taxon>
        <taxon>Ascomycota</taxon>
        <taxon>Pezizomycotina</taxon>
        <taxon>Sordariomycetes</taxon>
        <taxon>Sordariomycetidae</taxon>
        <taxon>Sordariales</taxon>
        <taxon>Lasiosphaeriaceae</taxon>
        <taxon>Immersiella</taxon>
    </lineage>
</organism>
<comment type="caution">
    <text evidence="1">The sequence shown here is derived from an EMBL/GenBank/DDBJ whole genome shotgun (WGS) entry which is preliminary data.</text>
</comment>
<keyword evidence="2" id="KW-1185">Reference proteome</keyword>
<proteinExistence type="predicted"/>
<dbReference type="PROSITE" id="PS51257">
    <property type="entry name" value="PROKAR_LIPOPROTEIN"/>
    <property type="match status" value="1"/>
</dbReference>
<sequence>MERPRDMASLCQQLQAFSVASCARNFVHVDSQLRERIQFEAKPQGPRLVENWDERQPMPLTQLLGCSPHSMVLDCERVQLALAILRATLMNHSTPAWPEGCLLDGIALFQGENGEIDVTSMLDTLNIPVTIGSGEVNDMDMDADSVAVSEEELQFTYGIRNLTLYRLGTAFLSIGLWSVVNWKDVAAVRRKAAALDSLGTKFRDAVERLLYSNFGVDTTDLNDECLQVEILRTVVAPLERRAKSRRPCT</sequence>